<dbReference type="AlphaFoldDB" id="A0A6M5YLS9"/>
<sequence length="129" mass="14658">MKNPQGSRTVSILWRVSVCAWIGVGLYWFYLSYISRFSAEDVHDEGRRVVTALEEYKSARGQYPRRLEDTSVAEQKFPKGVAFAYSVNESFQSYVLVVSGGGHTWRYFSAMKNWQHVPPGAERATAPAE</sequence>
<organism evidence="2 3">
    <name type="scientific">Frigoriglobus tundricola</name>
    <dbReference type="NCBI Taxonomy" id="2774151"/>
    <lineage>
        <taxon>Bacteria</taxon>
        <taxon>Pseudomonadati</taxon>
        <taxon>Planctomycetota</taxon>
        <taxon>Planctomycetia</taxon>
        <taxon>Gemmatales</taxon>
        <taxon>Gemmataceae</taxon>
        <taxon>Frigoriglobus</taxon>
    </lineage>
</organism>
<evidence type="ECO:0008006" key="4">
    <source>
        <dbReference type="Google" id="ProtNLM"/>
    </source>
</evidence>
<keyword evidence="1" id="KW-0812">Transmembrane</keyword>
<feature type="transmembrane region" description="Helical" evidence="1">
    <location>
        <begin position="12"/>
        <end position="30"/>
    </location>
</feature>
<protein>
    <recommendedName>
        <fullName evidence="4">Type II secretion system protein GspG C-terminal domain-containing protein</fullName>
    </recommendedName>
</protein>
<dbReference type="RefSeq" id="WP_171470783.1">
    <property type="nucleotide sequence ID" value="NZ_CP053452.2"/>
</dbReference>
<keyword evidence="1" id="KW-1133">Transmembrane helix</keyword>
<evidence type="ECO:0000256" key="1">
    <source>
        <dbReference type="SAM" id="Phobius"/>
    </source>
</evidence>
<gene>
    <name evidence="2" type="ORF">FTUN_2401</name>
</gene>
<keyword evidence="1" id="KW-0472">Membrane</keyword>
<evidence type="ECO:0000313" key="3">
    <source>
        <dbReference type="Proteomes" id="UP000503447"/>
    </source>
</evidence>
<proteinExistence type="predicted"/>
<keyword evidence="3" id="KW-1185">Reference proteome</keyword>
<evidence type="ECO:0000313" key="2">
    <source>
        <dbReference type="EMBL" id="QJW94875.1"/>
    </source>
</evidence>
<dbReference type="Proteomes" id="UP000503447">
    <property type="component" value="Chromosome"/>
</dbReference>
<accession>A0A6M5YLS9</accession>
<name>A0A6M5YLS9_9BACT</name>
<dbReference type="KEGG" id="ftj:FTUN_2401"/>
<reference evidence="3" key="1">
    <citation type="submission" date="2020-05" db="EMBL/GenBank/DDBJ databases">
        <title>Frigoriglobus tundricola gen. nov., sp. nov., a psychrotolerant cellulolytic planctomycete of the family Gemmataceae with two divergent copies of 16S rRNA gene.</title>
        <authorList>
            <person name="Kulichevskaya I.S."/>
            <person name="Ivanova A.A."/>
            <person name="Naumoff D.G."/>
            <person name="Beletsky A.V."/>
            <person name="Rijpstra W.I.C."/>
            <person name="Sinninghe Damste J.S."/>
            <person name="Mardanov A.V."/>
            <person name="Ravin N.V."/>
            <person name="Dedysh S.N."/>
        </authorList>
    </citation>
    <scope>NUCLEOTIDE SEQUENCE [LARGE SCALE GENOMIC DNA]</scope>
    <source>
        <strain evidence="3">PL17</strain>
    </source>
</reference>
<dbReference type="EMBL" id="CP053452">
    <property type="protein sequence ID" value="QJW94875.1"/>
    <property type="molecule type" value="Genomic_DNA"/>
</dbReference>